<protein>
    <submittedName>
        <fullName evidence="1">Uncharacterized protein</fullName>
    </submittedName>
</protein>
<comment type="caution">
    <text evidence="1">The sequence shown here is derived from an EMBL/GenBank/DDBJ whole genome shotgun (WGS) entry which is preliminary data.</text>
</comment>
<gene>
    <name evidence="1" type="ORF">DPMN_168963</name>
</gene>
<name>A0A9D4F3P7_DREPO</name>
<reference evidence="1" key="1">
    <citation type="journal article" date="2019" name="bioRxiv">
        <title>The Genome of the Zebra Mussel, Dreissena polymorpha: A Resource for Invasive Species Research.</title>
        <authorList>
            <person name="McCartney M.A."/>
            <person name="Auch B."/>
            <person name="Kono T."/>
            <person name="Mallez S."/>
            <person name="Zhang Y."/>
            <person name="Obille A."/>
            <person name="Becker A."/>
            <person name="Abrahante J.E."/>
            <person name="Garbe J."/>
            <person name="Badalamenti J.P."/>
            <person name="Herman A."/>
            <person name="Mangelson H."/>
            <person name="Liachko I."/>
            <person name="Sullivan S."/>
            <person name="Sone E.D."/>
            <person name="Koren S."/>
            <person name="Silverstein K.A.T."/>
            <person name="Beckman K.B."/>
            <person name="Gohl D.M."/>
        </authorList>
    </citation>
    <scope>NUCLEOTIDE SEQUENCE</scope>
    <source>
        <strain evidence="1">Duluth1</strain>
        <tissue evidence="1">Whole animal</tissue>
    </source>
</reference>
<accession>A0A9D4F3P7</accession>
<reference evidence="1" key="2">
    <citation type="submission" date="2020-11" db="EMBL/GenBank/DDBJ databases">
        <authorList>
            <person name="McCartney M.A."/>
            <person name="Auch B."/>
            <person name="Kono T."/>
            <person name="Mallez S."/>
            <person name="Becker A."/>
            <person name="Gohl D.M."/>
            <person name="Silverstein K.A.T."/>
            <person name="Koren S."/>
            <person name="Bechman K.B."/>
            <person name="Herman A."/>
            <person name="Abrahante J.E."/>
            <person name="Garbe J."/>
        </authorList>
    </citation>
    <scope>NUCLEOTIDE SEQUENCE</scope>
    <source>
        <strain evidence="1">Duluth1</strain>
        <tissue evidence="1">Whole animal</tissue>
    </source>
</reference>
<evidence type="ECO:0000313" key="1">
    <source>
        <dbReference type="EMBL" id="KAH3790756.1"/>
    </source>
</evidence>
<proteinExistence type="predicted"/>
<evidence type="ECO:0000313" key="2">
    <source>
        <dbReference type="Proteomes" id="UP000828390"/>
    </source>
</evidence>
<dbReference type="AlphaFoldDB" id="A0A9D4F3P7"/>
<dbReference type="Proteomes" id="UP000828390">
    <property type="component" value="Unassembled WGS sequence"/>
</dbReference>
<sequence length="186" mass="21107">MQQDVTNSVCVNTIADSNAYTAQDDLHYVCGTTNTGQSYITTDDLNSVCGIAKQYMNSDTDNKNRTENHHNALCDHSNAIEEQAQMAYLNSVFLKREEIELSNVDQYYARPTVVGETIQKDLYSNLDVHRHSSCEKDDSGIFILSSSEQNVIILRFCDRLLSVVHPKLLAHRARAVVRHLSHLRKY</sequence>
<keyword evidence="2" id="KW-1185">Reference proteome</keyword>
<dbReference type="EMBL" id="JAIWYP010000008">
    <property type="protein sequence ID" value="KAH3790756.1"/>
    <property type="molecule type" value="Genomic_DNA"/>
</dbReference>
<organism evidence="1 2">
    <name type="scientific">Dreissena polymorpha</name>
    <name type="common">Zebra mussel</name>
    <name type="synonym">Mytilus polymorpha</name>
    <dbReference type="NCBI Taxonomy" id="45954"/>
    <lineage>
        <taxon>Eukaryota</taxon>
        <taxon>Metazoa</taxon>
        <taxon>Spiralia</taxon>
        <taxon>Lophotrochozoa</taxon>
        <taxon>Mollusca</taxon>
        <taxon>Bivalvia</taxon>
        <taxon>Autobranchia</taxon>
        <taxon>Heteroconchia</taxon>
        <taxon>Euheterodonta</taxon>
        <taxon>Imparidentia</taxon>
        <taxon>Neoheterodontei</taxon>
        <taxon>Myida</taxon>
        <taxon>Dreissenoidea</taxon>
        <taxon>Dreissenidae</taxon>
        <taxon>Dreissena</taxon>
    </lineage>
</organism>